<dbReference type="Proteomes" id="UP000007305">
    <property type="component" value="Chromosome 4"/>
</dbReference>
<dbReference type="EnsemblPlants" id="Zm00001eb180240_T001">
    <property type="protein sequence ID" value="Zm00001eb180240_P001"/>
    <property type="gene ID" value="Zm00001eb180240"/>
</dbReference>
<evidence type="ECO:0000313" key="2">
    <source>
        <dbReference type="Proteomes" id="UP000007305"/>
    </source>
</evidence>
<proteinExistence type="predicted"/>
<keyword evidence="2" id="KW-1185">Reference proteome</keyword>
<dbReference type="Gramene" id="Zm00001eb180240_T001">
    <property type="protein sequence ID" value="Zm00001eb180240_P001"/>
    <property type="gene ID" value="Zm00001eb180240"/>
</dbReference>
<reference evidence="1" key="2">
    <citation type="submission" date="2019-07" db="EMBL/GenBank/DDBJ databases">
        <authorList>
            <person name="Seetharam A."/>
            <person name="Woodhouse M."/>
            <person name="Cannon E."/>
        </authorList>
    </citation>
    <scope>NUCLEOTIDE SEQUENCE [LARGE SCALE GENOMIC DNA]</scope>
    <source>
        <strain evidence="1">cv. B73</strain>
    </source>
</reference>
<name>A0A804NRE4_MAIZE</name>
<accession>A0A804NRE4</accession>
<reference evidence="1" key="3">
    <citation type="submission" date="2021-05" db="UniProtKB">
        <authorList>
            <consortium name="EnsemblPlants"/>
        </authorList>
    </citation>
    <scope>IDENTIFICATION</scope>
    <source>
        <strain evidence="1">cv. B73</strain>
    </source>
</reference>
<protein>
    <submittedName>
        <fullName evidence="1">Uncharacterized protein</fullName>
    </submittedName>
</protein>
<evidence type="ECO:0000313" key="1">
    <source>
        <dbReference type="EnsemblPlants" id="Zm00001eb180240_P001"/>
    </source>
</evidence>
<organism evidence="1 2">
    <name type="scientific">Zea mays</name>
    <name type="common">Maize</name>
    <dbReference type="NCBI Taxonomy" id="4577"/>
    <lineage>
        <taxon>Eukaryota</taxon>
        <taxon>Viridiplantae</taxon>
        <taxon>Streptophyta</taxon>
        <taxon>Embryophyta</taxon>
        <taxon>Tracheophyta</taxon>
        <taxon>Spermatophyta</taxon>
        <taxon>Magnoliopsida</taxon>
        <taxon>Liliopsida</taxon>
        <taxon>Poales</taxon>
        <taxon>Poaceae</taxon>
        <taxon>PACMAD clade</taxon>
        <taxon>Panicoideae</taxon>
        <taxon>Andropogonodae</taxon>
        <taxon>Andropogoneae</taxon>
        <taxon>Tripsacinae</taxon>
        <taxon>Zea</taxon>
    </lineage>
</organism>
<sequence>MAPPPTCAPSTMVPKPFFFLKPAPFPPLDSLLAPTRDHRAERHRPLQRALHCPGVSPCYLLPMVARISLLRLLTKASAPLLLGSLSAAAALDFCMPTWNCAVPHGASRVLDKMRSSPDISARCQLAVLWRQRTARRVAPSRVFAVFAQPQHRRRSPPVRPRRLLFDSTSTLFSYD</sequence>
<dbReference type="AlphaFoldDB" id="A0A804NRE4"/>
<reference evidence="2" key="1">
    <citation type="journal article" date="2009" name="Science">
        <title>The B73 maize genome: complexity, diversity, and dynamics.</title>
        <authorList>
            <person name="Schnable P.S."/>
            <person name="Ware D."/>
            <person name="Fulton R.S."/>
            <person name="Stein J.C."/>
            <person name="Wei F."/>
            <person name="Pasternak S."/>
            <person name="Liang C."/>
            <person name="Zhang J."/>
            <person name="Fulton L."/>
            <person name="Graves T.A."/>
            <person name="Minx P."/>
            <person name="Reily A.D."/>
            <person name="Courtney L."/>
            <person name="Kruchowski S.S."/>
            <person name="Tomlinson C."/>
            <person name="Strong C."/>
            <person name="Delehaunty K."/>
            <person name="Fronick C."/>
            <person name="Courtney B."/>
            <person name="Rock S.M."/>
            <person name="Belter E."/>
            <person name="Du F."/>
            <person name="Kim K."/>
            <person name="Abbott R.M."/>
            <person name="Cotton M."/>
            <person name="Levy A."/>
            <person name="Marchetto P."/>
            <person name="Ochoa K."/>
            <person name="Jackson S.M."/>
            <person name="Gillam B."/>
            <person name="Chen W."/>
            <person name="Yan L."/>
            <person name="Higginbotham J."/>
            <person name="Cardenas M."/>
            <person name="Waligorski J."/>
            <person name="Applebaum E."/>
            <person name="Phelps L."/>
            <person name="Falcone J."/>
            <person name="Kanchi K."/>
            <person name="Thane T."/>
            <person name="Scimone A."/>
            <person name="Thane N."/>
            <person name="Henke J."/>
            <person name="Wang T."/>
            <person name="Ruppert J."/>
            <person name="Shah N."/>
            <person name="Rotter K."/>
            <person name="Hodges J."/>
            <person name="Ingenthron E."/>
            <person name="Cordes M."/>
            <person name="Kohlberg S."/>
            <person name="Sgro J."/>
            <person name="Delgado B."/>
            <person name="Mead K."/>
            <person name="Chinwalla A."/>
            <person name="Leonard S."/>
            <person name="Crouse K."/>
            <person name="Collura K."/>
            <person name="Kudrna D."/>
            <person name="Currie J."/>
            <person name="He R."/>
            <person name="Angelova A."/>
            <person name="Rajasekar S."/>
            <person name="Mueller T."/>
            <person name="Lomeli R."/>
            <person name="Scara G."/>
            <person name="Ko A."/>
            <person name="Delaney K."/>
            <person name="Wissotski M."/>
            <person name="Lopez G."/>
            <person name="Campos D."/>
            <person name="Braidotti M."/>
            <person name="Ashley E."/>
            <person name="Golser W."/>
            <person name="Kim H."/>
            <person name="Lee S."/>
            <person name="Lin J."/>
            <person name="Dujmic Z."/>
            <person name="Kim W."/>
            <person name="Talag J."/>
            <person name="Zuccolo A."/>
            <person name="Fan C."/>
            <person name="Sebastian A."/>
            <person name="Kramer M."/>
            <person name="Spiegel L."/>
            <person name="Nascimento L."/>
            <person name="Zutavern T."/>
            <person name="Miller B."/>
            <person name="Ambroise C."/>
            <person name="Muller S."/>
            <person name="Spooner W."/>
            <person name="Narechania A."/>
            <person name="Ren L."/>
            <person name="Wei S."/>
            <person name="Kumari S."/>
            <person name="Faga B."/>
            <person name="Levy M.J."/>
            <person name="McMahan L."/>
            <person name="Van Buren P."/>
            <person name="Vaughn M.W."/>
            <person name="Ying K."/>
            <person name="Yeh C.-T."/>
            <person name="Emrich S.J."/>
            <person name="Jia Y."/>
            <person name="Kalyanaraman A."/>
            <person name="Hsia A.-P."/>
            <person name="Barbazuk W.B."/>
            <person name="Baucom R.S."/>
            <person name="Brutnell T.P."/>
            <person name="Carpita N.C."/>
            <person name="Chaparro C."/>
            <person name="Chia J.-M."/>
            <person name="Deragon J.-M."/>
            <person name="Estill J.C."/>
            <person name="Fu Y."/>
            <person name="Jeddeloh J.A."/>
            <person name="Han Y."/>
            <person name="Lee H."/>
            <person name="Li P."/>
            <person name="Lisch D.R."/>
            <person name="Liu S."/>
            <person name="Liu Z."/>
            <person name="Nagel D.H."/>
            <person name="McCann M.C."/>
            <person name="SanMiguel P."/>
            <person name="Myers A.M."/>
            <person name="Nettleton D."/>
            <person name="Nguyen J."/>
            <person name="Penning B.W."/>
            <person name="Ponnala L."/>
            <person name="Schneider K.L."/>
            <person name="Schwartz D.C."/>
            <person name="Sharma A."/>
            <person name="Soderlund C."/>
            <person name="Springer N.M."/>
            <person name="Sun Q."/>
            <person name="Wang H."/>
            <person name="Waterman M."/>
            <person name="Westerman R."/>
            <person name="Wolfgruber T.K."/>
            <person name="Yang L."/>
            <person name="Yu Y."/>
            <person name="Zhang L."/>
            <person name="Zhou S."/>
            <person name="Zhu Q."/>
            <person name="Bennetzen J.L."/>
            <person name="Dawe R.K."/>
            <person name="Jiang J."/>
            <person name="Jiang N."/>
            <person name="Presting G.G."/>
            <person name="Wessler S.R."/>
            <person name="Aluru S."/>
            <person name="Martienssen R.A."/>
            <person name="Clifton S.W."/>
            <person name="McCombie W.R."/>
            <person name="Wing R.A."/>
            <person name="Wilson R.K."/>
        </authorList>
    </citation>
    <scope>NUCLEOTIDE SEQUENCE [LARGE SCALE GENOMIC DNA]</scope>
    <source>
        <strain evidence="2">cv. B73</strain>
    </source>
</reference>
<dbReference type="InParanoid" id="A0A804NRE4"/>